<comment type="caution">
    <text evidence="1">The sequence shown here is derived from an EMBL/GenBank/DDBJ whole genome shotgun (WGS) entry which is preliminary data.</text>
</comment>
<sequence length="167" mass="18678">MAIRMCDECGIRPAVYYETNIINGVMTERYLCEECKKKYGMQKANMPDIFDSIFAALGAPFGMHVNAPKPENKVCPTCGCTAESYMKTGFLGCPDCYKTFEPLILSSVAKIQKDTKHTGRSPEKTLSPEEAKYNELLRKREEAVAVEDFQLAAKINEEMKKLKGGAK</sequence>
<proteinExistence type="predicted"/>
<dbReference type="InterPro" id="IPR025542">
    <property type="entry name" value="YacH"/>
</dbReference>
<dbReference type="GO" id="GO:0008270">
    <property type="term" value="F:zinc ion binding"/>
    <property type="evidence" value="ECO:0007669"/>
    <property type="project" value="TreeGrafter"/>
</dbReference>
<dbReference type="GO" id="GO:1990169">
    <property type="term" value="P:stress response to copper ion"/>
    <property type="evidence" value="ECO:0007669"/>
    <property type="project" value="TreeGrafter"/>
</dbReference>
<accession>A0A9D1PZA4</accession>
<gene>
    <name evidence="1" type="ORF">H9892_01690</name>
</gene>
<dbReference type="GO" id="GO:0046870">
    <property type="term" value="F:cadmium ion binding"/>
    <property type="evidence" value="ECO:0007669"/>
    <property type="project" value="TreeGrafter"/>
</dbReference>
<evidence type="ECO:0000313" key="1">
    <source>
        <dbReference type="EMBL" id="HIW02033.1"/>
    </source>
</evidence>
<dbReference type="PIRSF" id="PIRSF015034">
    <property type="entry name" value="YacH"/>
    <property type="match status" value="1"/>
</dbReference>
<reference evidence="1" key="2">
    <citation type="submission" date="2021-04" db="EMBL/GenBank/DDBJ databases">
        <authorList>
            <person name="Gilroy R."/>
        </authorList>
    </citation>
    <scope>NUCLEOTIDE SEQUENCE</scope>
    <source>
        <strain evidence="1">12435</strain>
    </source>
</reference>
<reference evidence="1" key="1">
    <citation type="journal article" date="2021" name="PeerJ">
        <title>Extensive microbial diversity within the chicken gut microbiome revealed by metagenomics and culture.</title>
        <authorList>
            <person name="Gilroy R."/>
            <person name="Ravi A."/>
            <person name="Getino M."/>
            <person name="Pursley I."/>
            <person name="Horton D.L."/>
            <person name="Alikhan N.F."/>
            <person name="Baker D."/>
            <person name="Gharbi K."/>
            <person name="Hall N."/>
            <person name="Watson M."/>
            <person name="Adriaenssens E.M."/>
            <person name="Foster-Nyarko E."/>
            <person name="Jarju S."/>
            <person name="Secka A."/>
            <person name="Antonio M."/>
            <person name="Oren A."/>
            <person name="Chaudhuri R.R."/>
            <person name="La Ragione R."/>
            <person name="Hildebrand F."/>
            <person name="Pallen M.J."/>
        </authorList>
    </citation>
    <scope>NUCLEOTIDE SEQUENCE</scope>
    <source>
        <strain evidence="1">12435</strain>
    </source>
</reference>
<name>A0A9D1PZA4_9FIRM</name>
<dbReference type="GO" id="GO:1990170">
    <property type="term" value="P:stress response to cadmium ion"/>
    <property type="evidence" value="ECO:0007669"/>
    <property type="project" value="TreeGrafter"/>
</dbReference>
<protein>
    <recommendedName>
        <fullName evidence="3">UVR domain-containing protein</fullName>
    </recommendedName>
</protein>
<dbReference type="AlphaFoldDB" id="A0A9D1PZA4"/>
<dbReference type="GO" id="GO:0050897">
    <property type="term" value="F:cobalt ion binding"/>
    <property type="evidence" value="ECO:0007669"/>
    <property type="project" value="TreeGrafter"/>
</dbReference>
<dbReference type="EMBL" id="DXHS01000029">
    <property type="protein sequence ID" value="HIW02033.1"/>
    <property type="molecule type" value="Genomic_DNA"/>
</dbReference>
<organism evidence="1 2">
    <name type="scientific">Candidatus Protoclostridium stercorigallinarum</name>
    <dbReference type="NCBI Taxonomy" id="2838741"/>
    <lineage>
        <taxon>Bacteria</taxon>
        <taxon>Bacillati</taxon>
        <taxon>Bacillota</taxon>
        <taxon>Clostridia</taxon>
        <taxon>Candidatus Protoclostridium</taxon>
    </lineage>
</organism>
<dbReference type="PANTHER" id="PTHR38430:SF1">
    <property type="entry name" value="PROTEIN-ARGININE KINASE ACTIVATOR PROTEIN"/>
    <property type="match status" value="1"/>
</dbReference>
<dbReference type="Proteomes" id="UP000823990">
    <property type="component" value="Unassembled WGS sequence"/>
</dbReference>
<evidence type="ECO:0008006" key="3">
    <source>
        <dbReference type="Google" id="ProtNLM"/>
    </source>
</evidence>
<dbReference type="PANTHER" id="PTHR38430">
    <property type="entry name" value="PROTEIN-ARGININE KINASE ACTIVATOR PROTEIN"/>
    <property type="match status" value="1"/>
</dbReference>
<dbReference type="GO" id="GO:0005507">
    <property type="term" value="F:copper ion binding"/>
    <property type="evidence" value="ECO:0007669"/>
    <property type="project" value="TreeGrafter"/>
</dbReference>
<evidence type="ECO:0000313" key="2">
    <source>
        <dbReference type="Proteomes" id="UP000823990"/>
    </source>
</evidence>